<feature type="signal peptide" evidence="2">
    <location>
        <begin position="1"/>
        <end position="20"/>
    </location>
</feature>
<protein>
    <submittedName>
        <fullName evidence="3">Uncharacterized protein</fullName>
    </submittedName>
</protein>
<evidence type="ECO:0000313" key="3">
    <source>
        <dbReference type="EMBL" id="CAH8325759.1"/>
    </source>
</evidence>
<evidence type="ECO:0000256" key="1">
    <source>
        <dbReference type="SAM" id="Phobius"/>
    </source>
</evidence>
<sequence length="66" mass="7518">MANKLLYFVSLSMLLLFTLSRVWWETANGPQGEKNGLISFSNLDLYIFVLDSMKIISTLGLVFSNR</sequence>
<keyword evidence="4" id="KW-1185">Reference proteome</keyword>
<feature type="transmembrane region" description="Helical" evidence="1">
    <location>
        <begin position="45"/>
        <end position="63"/>
    </location>
</feature>
<name>A0ABC8JNH3_ERUVS</name>
<keyword evidence="1" id="KW-0812">Transmembrane</keyword>
<dbReference type="AlphaFoldDB" id="A0ABC8JNH3"/>
<organism evidence="3 4">
    <name type="scientific">Eruca vesicaria subsp. sativa</name>
    <name type="common">Garden rocket</name>
    <name type="synonym">Eruca sativa</name>
    <dbReference type="NCBI Taxonomy" id="29727"/>
    <lineage>
        <taxon>Eukaryota</taxon>
        <taxon>Viridiplantae</taxon>
        <taxon>Streptophyta</taxon>
        <taxon>Embryophyta</taxon>
        <taxon>Tracheophyta</taxon>
        <taxon>Spermatophyta</taxon>
        <taxon>Magnoliopsida</taxon>
        <taxon>eudicotyledons</taxon>
        <taxon>Gunneridae</taxon>
        <taxon>Pentapetalae</taxon>
        <taxon>rosids</taxon>
        <taxon>malvids</taxon>
        <taxon>Brassicales</taxon>
        <taxon>Brassicaceae</taxon>
        <taxon>Brassiceae</taxon>
        <taxon>Eruca</taxon>
    </lineage>
</organism>
<keyword evidence="2" id="KW-0732">Signal</keyword>
<reference evidence="3 4" key="1">
    <citation type="submission" date="2022-03" db="EMBL/GenBank/DDBJ databases">
        <authorList>
            <person name="Macdonald S."/>
            <person name="Ahmed S."/>
            <person name="Newling K."/>
        </authorList>
    </citation>
    <scope>NUCLEOTIDE SEQUENCE [LARGE SCALE GENOMIC DNA]</scope>
</reference>
<evidence type="ECO:0000256" key="2">
    <source>
        <dbReference type="SAM" id="SignalP"/>
    </source>
</evidence>
<keyword evidence="1" id="KW-1133">Transmembrane helix</keyword>
<proteinExistence type="predicted"/>
<dbReference type="EMBL" id="CAKOAT010102932">
    <property type="protein sequence ID" value="CAH8325759.1"/>
    <property type="molecule type" value="Genomic_DNA"/>
</dbReference>
<gene>
    <name evidence="3" type="ORF">ERUC_LOCUS10476</name>
</gene>
<keyword evidence="1" id="KW-0472">Membrane</keyword>
<feature type="chain" id="PRO_5044740677" evidence="2">
    <location>
        <begin position="21"/>
        <end position="66"/>
    </location>
</feature>
<dbReference type="Proteomes" id="UP001642260">
    <property type="component" value="Unassembled WGS sequence"/>
</dbReference>
<evidence type="ECO:0000313" key="4">
    <source>
        <dbReference type="Proteomes" id="UP001642260"/>
    </source>
</evidence>
<comment type="caution">
    <text evidence="3">The sequence shown here is derived from an EMBL/GenBank/DDBJ whole genome shotgun (WGS) entry which is preliminary data.</text>
</comment>
<accession>A0ABC8JNH3</accession>